<dbReference type="EMBL" id="QKOE01000007">
    <property type="protein sequence ID" value="PZA16406.1"/>
    <property type="molecule type" value="Genomic_DNA"/>
</dbReference>
<dbReference type="SMART" id="SM00267">
    <property type="entry name" value="GGDEF"/>
    <property type="match status" value="1"/>
</dbReference>
<dbReference type="AlphaFoldDB" id="A0A323UYV4"/>
<dbReference type="InterPro" id="IPR000014">
    <property type="entry name" value="PAS"/>
</dbReference>
<dbReference type="OrthoDB" id="9813903at2"/>
<comment type="catalytic activity">
    <reaction evidence="2">
        <text>2 GTP = 3',3'-c-di-GMP + 2 diphosphate</text>
        <dbReference type="Rhea" id="RHEA:24898"/>
        <dbReference type="ChEBI" id="CHEBI:33019"/>
        <dbReference type="ChEBI" id="CHEBI:37565"/>
        <dbReference type="ChEBI" id="CHEBI:58805"/>
        <dbReference type="EC" id="2.7.7.65"/>
    </reaction>
</comment>
<dbReference type="EC" id="2.7.7.65" evidence="1"/>
<sequence>MSYRSVVLIASLLVAAIFAAVGALSLKQLDDQLDLQFEQEAVRLESVYRAALGELEQQAISLAFGLASDAELRRLTAQGTQARQAGDLQVAEAAHTQLLRKMQSQWIELYRHNDLRQLQVLTTPDLRSLLRMHAPDDQGDSLMELRPLLRAVQADRIPRSGFEIGRAYAGVRGAVPVTHPDAEGNPLHVGTLEVGIGMSDLIDRLSHRLDIGIAVLLRAEAVTDAMWESYRPNSAPSKRNQCCYLLTATGPQAAEWLEAGELKPTAGKQATPLLEWKGRTYHLIRFGFHDYLGSLDSNRPPIGSVVIWKDVTHLLLAHENERWELIRTALSGLAFVLALVLILSKLSRREWRRQLETQTEALQKLSRHNKLLLETAGDGIYGVDRNGHATFINRSALQMLGYRADEVVGHDQHQLFHHSHRDGSPYPNALCPVQQTLADGKRRVCEDWFIRDTGEHFPVSMTVAPINEHDHREGAVVVFRDITDYRRRQDELIRLATTDPLTGAGNRRHFLSALESELARLRRNGHPASLLMADLDHFKNVNDRYGHAAGDAVLKHFVAIARNTLRQTDLIGRLGGEEFAMLLPGDDIKGATETAERLRGALENSAAEFGTLRISVTVSIGITELQHTDENTDAPLQRADEALYAAKTGGRNRVSTPLPRLDDKAAATPGQR</sequence>
<keyword evidence="8" id="KW-1185">Reference proteome</keyword>
<dbReference type="Gene3D" id="3.30.70.270">
    <property type="match status" value="1"/>
</dbReference>
<evidence type="ECO:0000313" key="7">
    <source>
        <dbReference type="EMBL" id="PZA16406.1"/>
    </source>
</evidence>
<dbReference type="InterPro" id="IPR043128">
    <property type="entry name" value="Rev_trsase/Diguanyl_cyclase"/>
</dbReference>
<dbReference type="PROSITE" id="PS50112">
    <property type="entry name" value="PAS"/>
    <property type="match status" value="1"/>
</dbReference>
<evidence type="ECO:0000256" key="1">
    <source>
        <dbReference type="ARBA" id="ARBA00012528"/>
    </source>
</evidence>
<dbReference type="Gene3D" id="3.30.450.20">
    <property type="entry name" value="PAS domain"/>
    <property type="match status" value="1"/>
</dbReference>
<dbReference type="InterPro" id="IPR029150">
    <property type="entry name" value="dCache_3"/>
</dbReference>
<dbReference type="InterPro" id="IPR000160">
    <property type="entry name" value="GGDEF_dom"/>
</dbReference>
<proteinExistence type="predicted"/>
<accession>A0A323UYV4</accession>
<dbReference type="SUPFAM" id="SSF55785">
    <property type="entry name" value="PYP-like sensor domain (PAS domain)"/>
    <property type="match status" value="1"/>
</dbReference>
<dbReference type="Pfam" id="PF00990">
    <property type="entry name" value="GGDEF"/>
    <property type="match status" value="1"/>
</dbReference>
<dbReference type="NCBIfam" id="TIGR00229">
    <property type="entry name" value="sensory_box"/>
    <property type="match status" value="1"/>
</dbReference>
<dbReference type="NCBIfam" id="TIGR00254">
    <property type="entry name" value="GGDEF"/>
    <property type="match status" value="1"/>
</dbReference>
<dbReference type="PANTHER" id="PTHR45138">
    <property type="entry name" value="REGULATORY COMPONENTS OF SENSORY TRANSDUCTION SYSTEM"/>
    <property type="match status" value="1"/>
</dbReference>
<dbReference type="Pfam" id="PF14827">
    <property type="entry name" value="dCache_3"/>
    <property type="match status" value="1"/>
</dbReference>
<evidence type="ECO:0000256" key="3">
    <source>
        <dbReference type="SAM" id="MobiDB-lite"/>
    </source>
</evidence>
<feature type="domain" description="GGDEF" evidence="6">
    <location>
        <begin position="526"/>
        <end position="659"/>
    </location>
</feature>
<evidence type="ECO:0000259" key="6">
    <source>
        <dbReference type="PROSITE" id="PS50887"/>
    </source>
</evidence>
<dbReference type="CDD" id="cd00130">
    <property type="entry name" value="PAS"/>
    <property type="match status" value="1"/>
</dbReference>
<dbReference type="SUPFAM" id="SSF55073">
    <property type="entry name" value="Nucleotide cyclase"/>
    <property type="match status" value="1"/>
</dbReference>
<dbReference type="PANTHER" id="PTHR45138:SF9">
    <property type="entry name" value="DIGUANYLATE CYCLASE DGCM-RELATED"/>
    <property type="match status" value="1"/>
</dbReference>
<dbReference type="PROSITE" id="PS50887">
    <property type="entry name" value="GGDEF"/>
    <property type="match status" value="1"/>
</dbReference>
<reference evidence="7 8" key="1">
    <citation type="submission" date="2018-06" db="EMBL/GenBank/DDBJ databases">
        <title>Azoarcus communis strain SWub3 genome.</title>
        <authorList>
            <person name="Zorraquino Salvo V."/>
            <person name="Toubiana D."/>
            <person name="Blumwald E."/>
        </authorList>
    </citation>
    <scope>NUCLEOTIDE SEQUENCE [LARGE SCALE GENOMIC DNA]</scope>
    <source>
        <strain evidence="7 8">SWub3</strain>
    </source>
</reference>
<comment type="caution">
    <text evidence="7">The sequence shown here is derived from an EMBL/GenBank/DDBJ whole genome shotgun (WGS) entry which is preliminary data.</text>
</comment>
<dbReference type="InterPro" id="IPR050469">
    <property type="entry name" value="Diguanylate_Cyclase"/>
</dbReference>
<dbReference type="SMART" id="SM00091">
    <property type="entry name" value="PAS"/>
    <property type="match status" value="1"/>
</dbReference>
<organism evidence="7 8">
    <name type="scientific">Parazoarcus communis SWub3 = DSM 12120</name>
    <dbReference type="NCBI Taxonomy" id="1121029"/>
    <lineage>
        <taxon>Bacteria</taxon>
        <taxon>Pseudomonadati</taxon>
        <taxon>Pseudomonadota</taxon>
        <taxon>Betaproteobacteria</taxon>
        <taxon>Rhodocyclales</taxon>
        <taxon>Zoogloeaceae</taxon>
        <taxon>Parazoarcus</taxon>
    </lineage>
</organism>
<dbReference type="FunFam" id="3.30.70.270:FF:000001">
    <property type="entry name" value="Diguanylate cyclase domain protein"/>
    <property type="match status" value="1"/>
</dbReference>
<evidence type="ECO:0000256" key="2">
    <source>
        <dbReference type="ARBA" id="ARBA00034247"/>
    </source>
</evidence>
<dbReference type="InterPro" id="IPR029787">
    <property type="entry name" value="Nucleotide_cyclase"/>
</dbReference>
<dbReference type="InterPro" id="IPR000700">
    <property type="entry name" value="PAS-assoc_C"/>
</dbReference>
<dbReference type="CDD" id="cd01949">
    <property type="entry name" value="GGDEF"/>
    <property type="match status" value="1"/>
</dbReference>
<dbReference type="RefSeq" id="WP_110524888.1">
    <property type="nucleotide sequence ID" value="NZ_QKOE01000007.1"/>
</dbReference>
<dbReference type="InterPro" id="IPR035965">
    <property type="entry name" value="PAS-like_dom_sf"/>
</dbReference>
<evidence type="ECO:0000313" key="8">
    <source>
        <dbReference type="Proteomes" id="UP000248259"/>
    </source>
</evidence>
<feature type="domain" description="PAC" evidence="5">
    <location>
        <begin position="443"/>
        <end position="494"/>
    </location>
</feature>
<dbReference type="Proteomes" id="UP000248259">
    <property type="component" value="Unassembled WGS sequence"/>
</dbReference>
<feature type="region of interest" description="Disordered" evidence="3">
    <location>
        <begin position="647"/>
        <end position="672"/>
    </location>
</feature>
<name>A0A323UYV4_9RHOO</name>
<protein>
    <recommendedName>
        <fullName evidence="1">diguanylate cyclase</fullName>
        <ecNumber evidence="1">2.7.7.65</ecNumber>
    </recommendedName>
</protein>
<evidence type="ECO:0000259" key="5">
    <source>
        <dbReference type="PROSITE" id="PS50113"/>
    </source>
</evidence>
<dbReference type="GO" id="GO:0052621">
    <property type="term" value="F:diguanylate cyclase activity"/>
    <property type="evidence" value="ECO:0007669"/>
    <property type="project" value="UniProtKB-EC"/>
</dbReference>
<gene>
    <name evidence="7" type="ORF">DNK49_12195</name>
</gene>
<dbReference type="Pfam" id="PF13426">
    <property type="entry name" value="PAS_9"/>
    <property type="match status" value="1"/>
</dbReference>
<dbReference type="PROSITE" id="PS50113">
    <property type="entry name" value="PAC"/>
    <property type="match status" value="1"/>
</dbReference>
<evidence type="ECO:0000259" key="4">
    <source>
        <dbReference type="PROSITE" id="PS50112"/>
    </source>
</evidence>
<feature type="domain" description="PAS" evidence="4">
    <location>
        <begin position="365"/>
        <end position="417"/>
    </location>
</feature>